<evidence type="ECO:0000313" key="4">
    <source>
        <dbReference type="Proteomes" id="UP001530315"/>
    </source>
</evidence>
<feature type="region of interest" description="Disordered" evidence="1">
    <location>
        <begin position="1"/>
        <end position="32"/>
    </location>
</feature>
<dbReference type="PRINTS" id="PR00837">
    <property type="entry name" value="V5TPXLIKE"/>
</dbReference>
<keyword evidence="4" id="KW-1185">Reference proteome</keyword>
<comment type="caution">
    <text evidence="3">The sequence shown here is derived from an EMBL/GenBank/DDBJ whole genome shotgun (WGS) entry which is preliminary data.</text>
</comment>
<dbReference type="PANTHER" id="PTHR10334">
    <property type="entry name" value="CYSTEINE-RICH SECRETORY PROTEIN-RELATED"/>
    <property type="match status" value="1"/>
</dbReference>
<dbReference type="InterPro" id="IPR035940">
    <property type="entry name" value="CAP_sf"/>
</dbReference>
<dbReference type="SUPFAM" id="SSF55797">
    <property type="entry name" value="PR-1-like"/>
    <property type="match status" value="1"/>
</dbReference>
<dbReference type="Proteomes" id="UP001530315">
    <property type="component" value="Unassembled WGS sequence"/>
</dbReference>
<organism evidence="3 4">
    <name type="scientific">Stephanodiscus triporus</name>
    <dbReference type="NCBI Taxonomy" id="2934178"/>
    <lineage>
        <taxon>Eukaryota</taxon>
        <taxon>Sar</taxon>
        <taxon>Stramenopiles</taxon>
        <taxon>Ochrophyta</taxon>
        <taxon>Bacillariophyta</taxon>
        <taxon>Coscinodiscophyceae</taxon>
        <taxon>Thalassiosirophycidae</taxon>
        <taxon>Stephanodiscales</taxon>
        <taxon>Stephanodiscaceae</taxon>
        <taxon>Stephanodiscus</taxon>
    </lineage>
</organism>
<reference evidence="3 4" key="1">
    <citation type="submission" date="2024-10" db="EMBL/GenBank/DDBJ databases">
        <title>Updated reference genomes for cyclostephanoid diatoms.</title>
        <authorList>
            <person name="Roberts W.R."/>
            <person name="Alverson A.J."/>
        </authorList>
    </citation>
    <scope>NUCLEOTIDE SEQUENCE [LARGE SCALE GENOMIC DNA]</scope>
    <source>
        <strain evidence="3 4">AJA276-08</strain>
    </source>
</reference>
<sequence>MADHAVTDRQAGLGSSHIKNEESVSSEPLTFEVASQDPVDRWSLLREASIYMISDDPNHDVADMRAGRTGMVVAKPHPDLEGAVAASSGLGGDAPPTDMGGVHTVGESKMGDIAIVRRLRRVDRSVVEEGRPDLVDKISQDGSNQVRISAPDEGPSPPDDIEVNAGRSLQCTNVRITFKVDKYGRETTVKLMGSTGTVMASVNEVAPYGTKIMQECVPDGTYTLKLTDIDGICCSNGKGWYKMEVGRTQVAHGGYFVGSKSHTIKIGYDWQSTMDSRDTEWLRAHNDRRFKYNGGYGYKPLRWAASLARQAKIHADYLVQACPNVELSHASHEQGIEDGENLAGNNGHGKWGSLYDADDIMSRWVEKEQSWDYPANAHYTQVVWRGTSYVGCGEGLKKMSNGASCRVQVCRYTPPGNCQVRNGNWQEEAWKDDTNCGNPCPNEGCYA</sequence>
<feature type="region of interest" description="Disordered" evidence="1">
    <location>
        <begin position="136"/>
        <end position="158"/>
    </location>
</feature>
<evidence type="ECO:0000313" key="3">
    <source>
        <dbReference type="EMBL" id="KAL3762410.1"/>
    </source>
</evidence>
<dbReference type="Gene3D" id="3.40.33.10">
    <property type="entry name" value="CAP"/>
    <property type="match status" value="1"/>
</dbReference>
<dbReference type="EMBL" id="JALLAZ020001827">
    <property type="protein sequence ID" value="KAL3762410.1"/>
    <property type="molecule type" value="Genomic_DNA"/>
</dbReference>
<dbReference type="SMART" id="SM00198">
    <property type="entry name" value="SCP"/>
    <property type="match status" value="1"/>
</dbReference>
<dbReference type="InterPro" id="IPR014044">
    <property type="entry name" value="CAP_dom"/>
</dbReference>
<name>A0ABD3ME54_9STRA</name>
<proteinExistence type="predicted"/>
<evidence type="ECO:0000259" key="2">
    <source>
        <dbReference type="SMART" id="SM00198"/>
    </source>
</evidence>
<accession>A0ABD3ME54</accession>
<dbReference type="Pfam" id="PF00188">
    <property type="entry name" value="CAP"/>
    <property type="match status" value="1"/>
</dbReference>
<dbReference type="AlphaFoldDB" id="A0ABD3ME54"/>
<dbReference type="InterPro" id="IPR001283">
    <property type="entry name" value="CRISP-related"/>
</dbReference>
<gene>
    <name evidence="3" type="ORF">ACHAW5_010704</name>
</gene>
<feature type="domain" description="SCP" evidence="2">
    <location>
        <begin position="276"/>
        <end position="420"/>
    </location>
</feature>
<evidence type="ECO:0000256" key="1">
    <source>
        <dbReference type="SAM" id="MobiDB-lite"/>
    </source>
</evidence>
<protein>
    <recommendedName>
        <fullName evidence="2">SCP domain-containing protein</fullName>
    </recommendedName>
</protein>